<evidence type="ECO:0000313" key="2">
    <source>
        <dbReference type="EMBL" id="KRO93880.1"/>
    </source>
</evidence>
<protein>
    <recommendedName>
        <fullName evidence="4">Cell shape determination protein CcmA</fullName>
    </recommendedName>
</protein>
<organism evidence="2 3">
    <name type="scientific">SAR92 bacterium BACL26 MAG-121220-bin70</name>
    <dbReference type="NCBI Taxonomy" id="1655626"/>
    <lineage>
        <taxon>Bacteria</taxon>
        <taxon>Pseudomonadati</taxon>
        <taxon>Pseudomonadota</taxon>
        <taxon>Gammaproteobacteria</taxon>
        <taxon>Cellvibrionales</taxon>
        <taxon>Porticoccaceae</taxon>
        <taxon>SAR92 clade</taxon>
    </lineage>
</organism>
<gene>
    <name evidence="2" type="ORF">ABS24_04335</name>
</gene>
<evidence type="ECO:0000256" key="1">
    <source>
        <dbReference type="ARBA" id="ARBA00044755"/>
    </source>
</evidence>
<dbReference type="EMBL" id="LICA01000199">
    <property type="protein sequence ID" value="KRO93880.1"/>
    <property type="molecule type" value="Genomic_DNA"/>
</dbReference>
<accession>A0A0R2U4K0</accession>
<name>A0A0R2U4K0_9GAMM</name>
<evidence type="ECO:0000313" key="3">
    <source>
        <dbReference type="Proteomes" id="UP000051213"/>
    </source>
</evidence>
<dbReference type="Proteomes" id="UP000051213">
    <property type="component" value="Unassembled WGS sequence"/>
</dbReference>
<comment type="caution">
    <text evidence="2">The sequence shown here is derived from an EMBL/GenBank/DDBJ whole genome shotgun (WGS) entry which is preliminary data.</text>
</comment>
<comment type="similarity">
    <text evidence="1">Belongs to the bactofilin family.</text>
</comment>
<proteinExistence type="inferred from homology"/>
<sequence length="149" mass="15786">MFTNKSTNENPAPSSESTTLVAAGTEIKGDLSFSGSLEVQGSIIGKIVADDETAQIRILNGGSVLGEIWVPNVIVNGRIKGDIYASKQIQLAAKAKVEGTIYYSMIEIERGADIDGKLVHEIPATNVTAFQKAGESVDVSNGYQAKVEK</sequence>
<dbReference type="InterPro" id="IPR007607">
    <property type="entry name" value="BacA/B"/>
</dbReference>
<dbReference type="AlphaFoldDB" id="A0A0R2U4K0"/>
<evidence type="ECO:0008006" key="4">
    <source>
        <dbReference type="Google" id="ProtNLM"/>
    </source>
</evidence>
<reference evidence="2 3" key="1">
    <citation type="submission" date="2015-10" db="EMBL/GenBank/DDBJ databases">
        <title>Metagenome-Assembled Genomes uncover a global brackish microbiome.</title>
        <authorList>
            <person name="Hugerth L.W."/>
            <person name="Larsson J."/>
            <person name="Alneberg J."/>
            <person name="Lindh M.V."/>
            <person name="Legrand C."/>
            <person name="Pinhassi J."/>
            <person name="Andersson A.F."/>
        </authorList>
    </citation>
    <scope>NUCLEOTIDE SEQUENCE [LARGE SCALE GENOMIC DNA]</scope>
    <source>
        <strain evidence="2">BACL26 MAG-121220-bin70</strain>
    </source>
</reference>
<dbReference type="PANTHER" id="PTHR35024">
    <property type="entry name" value="HYPOTHETICAL CYTOSOLIC PROTEIN"/>
    <property type="match status" value="1"/>
</dbReference>
<dbReference type="Pfam" id="PF04519">
    <property type="entry name" value="Bactofilin"/>
    <property type="match status" value="1"/>
</dbReference>
<dbReference type="PANTHER" id="PTHR35024:SF4">
    <property type="entry name" value="POLYMER-FORMING CYTOSKELETAL PROTEIN"/>
    <property type="match status" value="1"/>
</dbReference>